<dbReference type="InterPro" id="IPR002327">
    <property type="entry name" value="Cyt_c_1A/1B"/>
</dbReference>
<dbReference type="Pfam" id="PF14376">
    <property type="entry name" value="Haem_bd"/>
    <property type="match status" value="1"/>
</dbReference>
<evidence type="ECO:0000256" key="4">
    <source>
        <dbReference type="ARBA" id="ARBA00022982"/>
    </source>
</evidence>
<dbReference type="KEGG" id="tpsc:RBB77_12525"/>
<evidence type="ECO:0000256" key="2">
    <source>
        <dbReference type="ARBA" id="ARBA00022617"/>
    </source>
</evidence>
<feature type="domain" description="Cytochrome c" evidence="7">
    <location>
        <begin position="158"/>
        <end position="253"/>
    </location>
</feature>
<dbReference type="GO" id="GO:0020037">
    <property type="term" value="F:heme binding"/>
    <property type="evidence" value="ECO:0007669"/>
    <property type="project" value="InterPro"/>
</dbReference>
<organism evidence="8">
    <name type="scientific">Tunturiibacter psychrotolerans</name>
    <dbReference type="NCBI Taxonomy" id="3069686"/>
    <lineage>
        <taxon>Bacteria</taxon>
        <taxon>Pseudomonadati</taxon>
        <taxon>Acidobacteriota</taxon>
        <taxon>Terriglobia</taxon>
        <taxon>Terriglobales</taxon>
        <taxon>Acidobacteriaceae</taxon>
        <taxon>Tunturiibacter</taxon>
    </lineage>
</organism>
<dbReference type="GO" id="GO:0009055">
    <property type="term" value="F:electron transfer activity"/>
    <property type="evidence" value="ECO:0007669"/>
    <property type="project" value="InterPro"/>
</dbReference>
<dbReference type="AlphaFoldDB" id="A0AAU7ZJ99"/>
<evidence type="ECO:0000256" key="1">
    <source>
        <dbReference type="ARBA" id="ARBA00022448"/>
    </source>
</evidence>
<keyword evidence="4" id="KW-0249">Electron transport</keyword>
<dbReference type="PRINTS" id="PR00604">
    <property type="entry name" value="CYTCHRMECIAB"/>
</dbReference>
<proteinExistence type="predicted"/>
<sequence>MRPWIAAALTVAAVTALGHVHPFGNPRVEPAKGLGTLLEGATMPADAKAVLVNKCADCHSSETRWPVYARIAPGSWLIERDIIEARKKMDLSHWEQMPAEKQQVLTAKIFEEAKSGDMPPLQYRLLHWDAKLSKTDVQALSMLGKSASGSEATLAGDGDAVQGKAVFEKRCTGCHAMAVDREGPRLAGVYGRRAGSITEFTYSAGLKNSGVTWNDATLEKWLSDPDSMVPDNNMSFSVPKAKERQDLIAYLKQ</sequence>
<keyword evidence="3 6" id="KW-0479">Metal-binding</keyword>
<evidence type="ECO:0000256" key="6">
    <source>
        <dbReference type="PROSITE-ProRule" id="PRU00433"/>
    </source>
</evidence>
<dbReference type="InterPro" id="IPR025992">
    <property type="entry name" value="Haem-bd"/>
</dbReference>
<dbReference type="GO" id="GO:0046872">
    <property type="term" value="F:metal ion binding"/>
    <property type="evidence" value="ECO:0007669"/>
    <property type="project" value="UniProtKB-KW"/>
</dbReference>
<gene>
    <name evidence="8" type="ORF">RBB77_12525</name>
</gene>
<dbReference type="SUPFAM" id="SSF46626">
    <property type="entry name" value="Cytochrome c"/>
    <property type="match status" value="2"/>
</dbReference>
<dbReference type="EMBL" id="CP132942">
    <property type="protein sequence ID" value="XCB31287.1"/>
    <property type="molecule type" value="Genomic_DNA"/>
</dbReference>
<dbReference type="Pfam" id="PF00034">
    <property type="entry name" value="Cytochrom_C"/>
    <property type="match status" value="1"/>
</dbReference>
<dbReference type="RefSeq" id="WP_353062128.1">
    <property type="nucleotide sequence ID" value="NZ_CP132942.1"/>
</dbReference>
<evidence type="ECO:0000256" key="3">
    <source>
        <dbReference type="ARBA" id="ARBA00022723"/>
    </source>
</evidence>
<dbReference type="Gene3D" id="1.10.760.10">
    <property type="entry name" value="Cytochrome c-like domain"/>
    <property type="match status" value="1"/>
</dbReference>
<keyword evidence="2 6" id="KW-0349">Heme</keyword>
<dbReference type="PANTHER" id="PTHR11961">
    <property type="entry name" value="CYTOCHROME C"/>
    <property type="match status" value="1"/>
</dbReference>
<reference evidence="8" key="2">
    <citation type="journal article" date="2024" name="Environ. Microbiol.">
        <title>Genome analysis and description of Tunturibacter gen. nov. expands the diversity of Terriglobia in tundra soils.</title>
        <authorList>
            <person name="Messyasz A."/>
            <person name="Mannisto M.K."/>
            <person name="Kerkhof L.J."/>
            <person name="Haggblom M.M."/>
        </authorList>
    </citation>
    <scope>NUCLEOTIDE SEQUENCE</scope>
    <source>
        <strain evidence="8">X5P6</strain>
    </source>
</reference>
<dbReference type="InterPro" id="IPR009056">
    <property type="entry name" value="Cyt_c-like_dom"/>
</dbReference>
<protein>
    <submittedName>
        <fullName evidence="8">Heme-binding domain-containing protein</fullName>
    </submittedName>
</protein>
<dbReference type="PROSITE" id="PS51007">
    <property type="entry name" value="CYTC"/>
    <property type="match status" value="1"/>
</dbReference>
<keyword evidence="5 6" id="KW-0408">Iron</keyword>
<dbReference type="SMART" id="SM01235">
    <property type="entry name" value="Haem_bd"/>
    <property type="match status" value="1"/>
</dbReference>
<evidence type="ECO:0000256" key="5">
    <source>
        <dbReference type="ARBA" id="ARBA00023004"/>
    </source>
</evidence>
<keyword evidence="1" id="KW-0813">Transport</keyword>
<accession>A0AAU7ZJ99</accession>
<evidence type="ECO:0000259" key="7">
    <source>
        <dbReference type="PROSITE" id="PS51007"/>
    </source>
</evidence>
<reference evidence="8" key="1">
    <citation type="submission" date="2023-08" db="EMBL/GenBank/DDBJ databases">
        <authorList>
            <person name="Messyasz A."/>
            <person name="Mannisto M.K."/>
            <person name="Kerkhof L.J."/>
            <person name="Haggblom M."/>
        </authorList>
    </citation>
    <scope>NUCLEOTIDE SEQUENCE</scope>
    <source>
        <strain evidence="8">X5P6</strain>
    </source>
</reference>
<evidence type="ECO:0000313" key="8">
    <source>
        <dbReference type="EMBL" id="XCB31287.1"/>
    </source>
</evidence>
<name>A0AAU7ZJ99_9BACT</name>
<dbReference type="InterPro" id="IPR036909">
    <property type="entry name" value="Cyt_c-like_dom_sf"/>
</dbReference>